<reference evidence="2" key="2">
    <citation type="submission" date="2023-06" db="EMBL/GenBank/DDBJ databases">
        <authorList>
            <person name="Ma L."/>
            <person name="Liu K.-W."/>
            <person name="Li Z."/>
            <person name="Hsiao Y.-Y."/>
            <person name="Qi Y."/>
            <person name="Fu T."/>
            <person name="Tang G."/>
            <person name="Zhang D."/>
            <person name="Sun W.-H."/>
            <person name="Liu D.-K."/>
            <person name="Li Y."/>
            <person name="Chen G.-Z."/>
            <person name="Liu X.-D."/>
            <person name="Liao X.-Y."/>
            <person name="Jiang Y.-T."/>
            <person name="Yu X."/>
            <person name="Hao Y."/>
            <person name="Huang J."/>
            <person name="Zhao X.-W."/>
            <person name="Ke S."/>
            <person name="Chen Y.-Y."/>
            <person name="Wu W.-L."/>
            <person name="Hsu J.-L."/>
            <person name="Lin Y.-F."/>
            <person name="Huang M.-D."/>
            <person name="Li C.-Y."/>
            <person name="Huang L."/>
            <person name="Wang Z.-W."/>
            <person name="Zhao X."/>
            <person name="Zhong W.-Y."/>
            <person name="Peng D.-H."/>
            <person name="Ahmad S."/>
            <person name="Lan S."/>
            <person name="Zhang J.-S."/>
            <person name="Tsai W.-C."/>
            <person name="Van De Peer Y."/>
            <person name="Liu Z.-J."/>
        </authorList>
    </citation>
    <scope>NUCLEOTIDE SEQUENCE</scope>
    <source>
        <strain evidence="2">SCP</strain>
        <tissue evidence="2">Leaves</tissue>
    </source>
</reference>
<comment type="caution">
    <text evidence="2">The sequence shown here is derived from an EMBL/GenBank/DDBJ whole genome shotgun (WGS) entry which is preliminary data.</text>
</comment>
<keyword evidence="3" id="KW-1185">Reference proteome</keyword>
<organism evidence="2 3">
    <name type="scientific">Acorus gramineus</name>
    <name type="common">Dwarf sweet flag</name>
    <dbReference type="NCBI Taxonomy" id="55184"/>
    <lineage>
        <taxon>Eukaryota</taxon>
        <taxon>Viridiplantae</taxon>
        <taxon>Streptophyta</taxon>
        <taxon>Embryophyta</taxon>
        <taxon>Tracheophyta</taxon>
        <taxon>Spermatophyta</taxon>
        <taxon>Magnoliopsida</taxon>
        <taxon>Liliopsida</taxon>
        <taxon>Acoraceae</taxon>
        <taxon>Acorus</taxon>
    </lineage>
</organism>
<accession>A0AAV9A9G0</accession>
<gene>
    <name evidence="2" type="ORF">QJS04_geneDACA019111</name>
</gene>
<feature type="region of interest" description="Disordered" evidence="1">
    <location>
        <begin position="1"/>
        <end position="35"/>
    </location>
</feature>
<dbReference type="AlphaFoldDB" id="A0AAV9A9G0"/>
<dbReference type="EMBL" id="JAUJYN010000011">
    <property type="protein sequence ID" value="KAK1260926.1"/>
    <property type="molecule type" value="Genomic_DNA"/>
</dbReference>
<reference evidence="2" key="1">
    <citation type="journal article" date="2023" name="Nat. Commun.">
        <title>Diploid and tetraploid genomes of Acorus and the evolution of monocots.</title>
        <authorList>
            <person name="Ma L."/>
            <person name="Liu K.W."/>
            <person name="Li Z."/>
            <person name="Hsiao Y.Y."/>
            <person name="Qi Y."/>
            <person name="Fu T."/>
            <person name="Tang G.D."/>
            <person name="Zhang D."/>
            <person name="Sun W.H."/>
            <person name="Liu D.K."/>
            <person name="Li Y."/>
            <person name="Chen G.Z."/>
            <person name="Liu X.D."/>
            <person name="Liao X.Y."/>
            <person name="Jiang Y.T."/>
            <person name="Yu X."/>
            <person name="Hao Y."/>
            <person name="Huang J."/>
            <person name="Zhao X.W."/>
            <person name="Ke S."/>
            <person name="Chen Y.Y."/>
            <person name="Wu W.L."/>
            <person name="Hsu J.L."/>
            <person name="Lin Y.F."/>
            <person name="Huang M.D."/>
            <person name="Li C.Y."/>
            <person name="Huang L."/>
            <person name="Wang Z.W."/>
            <person name="Zhao X."/>
            <person name="Zhong W.Y."/>
            <person name="Peng D.H."/>
            <person name="Ahmad S."/>
            <person name="Lan S."/>
            <person name="Zhang J.S."/>
            <person name="Tsai W.C."/>
            <person name="Van de Peer Y."/>
            <person name="Liu Z.J."/>
        </authorList>
    </citation>
    <scope>NUCLEOTIDE SEQUENCE</scope>
    <source>
        <strain evidence="2">SCP</strain>
    </source>
</reference>
<protein>
    <submittedName>
        <fullName evidence="2">Uncharacterized protein</fullName>
    </submittedName>
</protein>
<proteinExistence type="predicted"/>
<evidence type="ECO:0000256" key="1">
    <source>
        <dbReference type="SAM" id="MobiDB-lite"/>
    </source>
</evidence>
<evidence type="ECO:0000313" key="3">
    <source>
        <dbReference type="Proteomes" id="UP001179952"/>
    </source>
</evidence>
<feature type="compositionally biased region" description="Gly residues" evidence="1">
    <location>
        <begin position="7"/>
        <end position="17"/>
    </location>
</feature>
<name>A0AAV9A9G0_ACOGR</name>
<evidence type="ECO:0000313" key="2">
    <source>
        <dbReference type="EMBL" id="KAK1260926.1"/>
    </source>
</evidence>
<feature type="compositionally biased region" description="Basic and acidic residues" evidence="1">
    <location>
        <begin position="18"/>
        <end position="35"/>
    </location>
</feature>
<sequence length="71" mass="7846">MVMLLRDGGGGPAIGGGKNREEPGSSRHSGERGVKDDLHRSRWGCLAMRDGRLHLFRRLGFAPLDPLYFVL</sequence>
<dbReference type="Proteomes" id="UP001179952">
    <property type="component" value="Unassembled WGS sequence"/>
</dbReference>